<keyword evidence="4" id="KW-0812">Transmembrane</keyword>
<dbReference type="Proteomes" id="UP000309340">
    <property type="component" value="Unassembled WGS sequence"/>
</dbReference>
<feature type="transmembrane region" description="Helical" evidence="4">
    <location>
        <begin position="126"/>
        <end position="147"/>
    </location>
</feature>
<evidence type="ECO:0000313" key="6">
    <source>
        <dbReference type="Proteomes" id="UP000309340"/>
    </source>
</evidence>
<evidence type="ECO:0000313" key="5">
    <source>
        <dbReference type="EMBL" id="TKA81025.1"/>
    </source>
</evidence>
<feature type="transmembrane region" description="Helical" evidence="4">
    <location>
        <begin position="102"/>
        <end position="120"/>
    </location>
</feature>
<feature type="transmembrane region" description="Helical" evidence="4">
    <location>
        <begin position="159"/>
        <end position="179"/>
    </location>
</feature>
<evidence type="ECO:0000256" key="3">
    <source>
        <dbReference type="SAM" id="MobiDB-lite"/>
    </source>
</evidence>
<dbReference type="Pfam" id="PF07690">
    <property type="entry name" value="MFS_1"/>
    <property type="match status" value="1"/>
</dbReference>
<feature type="region of interest" description="Disordered" evidence="3">
    <location>
        <begin position="309"/>
        <end position="451"/>
    </location>
</feature>
<dbReference type="GO" id="GO:0016020">
    <property type="term" value="C:membrane"/>
    <property type="evidence" value="ECO:0007669"/>
    <property type="project" value="UniProtKB-SubCell"/>
</dbReference>
<sequence length="451" mass="48324">MSKPTPDPRVMQEKEHTGQTNIPLKPELTLRSGLATAGAATSYFVTVGFLNAYGVFQQYYTSTYLSDKSNFQISWLGAFGTFCVFAFAPAAGILSDKIGPQIPIACGSVMLVVAVFMVSLCREYWQFFLAQALLLGVGCSFIAIPASSVVPQYFKRNRALVSGISVGGSSLGGVIWPIAFDQMLHHDVIGFPWAMRIAGFAMIPLVLFAIITVRPPLASPAQQRDAHGRAEAGQGGESLTGGESDTSKKDLSVLRKPPFILLASGLFDAMFGFFIPLFYVSTYAVSIGMTPTLAFYLLTASDIGSSHTGDIPFKREEPKYAHSGRGGSGNYYSPQELSQTGHFSDAHRSHVLGDGTQAPTDATTTGITGSVNGPAPPSYIAAQASAQPSRTVGRGGAGNYNYGVSESEERAARKKMDEEQRRKQVQAEVEEKVKNALAEPPKAMLTGEEPF</sequence>
<dbReference type="InterPro" id="IPR011701">
    <property type="entry name" value="MFS"/>
</dbReference>
<feature type="transmembrane region" description="Helical" evidence="4">
    <location>
        <begin position="259"/>
        <end position="279"/>
    </location>
</feature>
<feature type="region of interest" description="Disordered" evidence="3">
    <location>
        <begin position="221"/>
        <end position="249"/>
    </location>
</feature>
<evidence type="ECO:0008006" key="7">
    <source>
        <dbReference type="Google" id="ProtNLM"/>
    </source>
</evidence>
<feature type="compositionally biased region" description="Basic and acidic residues" evidence="3">
    <location>
        <begin position="407"/>
        <end position="422"/>
    </location>
</feature>
<comment type="similarity">
    <text evidence="2">Belongs to the major facilitator superfamily. Monocarboxylate porter (TC 2.A.1.13) family.</text>
</comment>
<dbReference type="OrthoDB" id="5667at2759"/>
<dbReference type="InterPro" id="IPR050327">
    <property type="entry name" value="Proton-linked_MCT"/>
</dbReference>
<dbReference type="PANTHER" id="PTHR11360:SF250">
    <property type="entry name" value="MFS-TYPE TRANSPORTER AFUA_1G00970"/>
    <property type="match status" value="1"/>
</dbReference>
<feature type="transmembrane region" description="Helical" evidence="4">
    <location>
        <begin position="34"/>
        <end position="53"/>
    </location>
</feature>
<dbReference type="SUPFAM" id="SSF103473">
    <property type="entry name" value="MFS general substrate transporter"/>
    <property type="match status" value="1"/>
</dbReference>
<dbReference type="InterPro" id="IPR036259">
    <property type="entry name" value="MFS_trans_sf"/>
</dbReference>
<evidence type="ECO:0000256" key="4">
    <source>
        <dbReference type="SAM" id="Phobius"/>
    </source>
</evidence>
<name>A0A4U0Y0K2_9PEZI</name>
<reference evidence="5 6" key="1">
    <citation type="submission" date="2017-03" db="EMBL/GenBank/DDBJ databases">
        <title>Genomes of endolithic fungi from Antarctica.</title>
        <authorList>
            <person name="Coleine C."/>
            <person name="Masonjones S."/>
            <person name="Stajich J.E."/>
        </authorList>
    </citation>
    <scope>NUCLEOTIDE SEQUENCE [LARGE SCALE GENOMIC DNA]</scope>
    <source>
        <strain evidence="5 6">CCFEE 5184</strain>
    </source>
</reference>
<proteinExistence type="inferred from homology"/>
<gene>
    <name evidence="5" type="ORF">B0A55_02481</name>
</gene>
<feature type="compositionally biased region" description="Polar residues" evidence="3">
    <location>
        <begin position="330"/>
        <end position="342"/>
    </location>
</feature>
<feature type="compositionally biased region" description="Polar residues" evidence="3">
    <location>
        <begin position="357"/>
        <end position="371"/>
    </location>
</feature>
<keyword evidence="4" id="KW-1133">Transmembrane helix</keyword>
<feature type="transmembrane region" description="Helical" evidence="4">
    <location>
        <begin position="191"/>
        <end position="213"/>
    </location>
</feature>
<evidence type="ECO:0000256" key="2">
    <source>
        <dbReference type="ARBA" id="ARBA00006727"/>
    </source>
</evidence>
<dbReference type="Gene3D" id="1.20.1250.20">
    <property type="entry name" value="MFS general substrate transporter like domains"/>
    <property type="match status" value="1"/>
</dbReference>
<dbReference type="EMBL" id="NAJQ01000059">
    <property type="protein sequence ID" value="TKA81025.1"/>
    <property type="molecule type" value="Genomic_DNA"/>
</dbReference>
<keyword evidence="6" id="KW-1185">Reference proteome</keyword>
<dbReference type="GO" id="GO:0022857">
    <property type="term" value="F:transmembrane transporter activity"/>
    <property type="evidence" value="ECO:0007669"/>
    <property type="project" value="InterPro"/>
</dbReference>
<evidence type="ECO:0000256" key="1">
    <source>
        <dbReference type="ARBA" id="ARBA00004141"/>
    </source>
</evidence>
<dbReference type="PANTHER" id="PTHR11360">
    <property type="entry name" value="MONOCARBOXYLATE TRANSPORTER"/>
    <property type="match status" value="1"/>
</dbReference>
<keyword evidence="4" id="KW-0472">Membrane</keyword>
<feature type="transmembrane region" description="Helical" evidence="4">
    <location>
        <begin position="73"/>
        <end position="95"/>
    </location>
</feature>
<accession>A0A4U0Y0K2</accession>
<dbReference type="AlphaFoldDB" id="A0A4U0Y0K2"/>
<comment type="caution">
    <text evidence="5">The sequence shown here is derived from an EMBL/GenBank/DDBJ whole genome shotgun (WGS) entry which is preliminary data.</text>
</comment>
<protein>
    <recommendedName>
        <fullName evidence="7">Major facilitator superfamily (MFS) profile domain-containing protein</fullName>
    </recommendedName>
</protein>
<comment type="subcellular location">
    <subcellularLocation>
        <location evidence="1">Membrane</location>
        <topology evidence="1">Multi-pass membrane protein</topology>
    </subcellularLocation>
</comment>
<organism evidence="5 6">
    <name type="scientific">Friedmanniomyces simplex</name>
    <dbReference type="NCBI Taxonomy" id="329884"/>
    <lineage>
        <taxon>Eukaryota</taxon>
        <taxon>Fungi</taxon>
        <taxon>Dikarya</taxon>
        <taxon>Ascomycota</taxon>
        <taxon>Pezizomycotina</taxon>
        <taxon>Dothideomycetes</taxon>
        <taxon>Dothideomycetidae</taxon>
        <taxon>Mycosphaerellales</taxon>
        <taxon>Teratosphaeriaceae</taxon>
        <taxon>Friedmanniomyces</taxon>
    </lineage>
</organism>